<keyword evidence="3 6" id="KW-0812">Transmembrane</keyword>
<evidence type="ECO:0000313" key="9">
    <source>
        <dbReference type="Proteomes" id="UP000277582"/>
    </source>
</evidence>
<keyword evidence="2" id="KW-1003">Cell membrane</keyword>
<name>A0A429GNR3_9CREN</name>
<dbReference type="InterPro" id="IPR043428">
    <property type="entry name" value="LivM-like"/>
</dbReference>
<dbReference type="PANTHER" id="PTHR30482">
    <property type="entry name" value="HIGH-AFFINITY BRANCHED-CHAIN AMINO ACID TRANSPORT SYSTEM PERMEASE"/>
    <property type="match status" value="1"/>
</dbReference>
<dbReference type="EMBL" id="RXII01000031">
    <property type="protein sequence ID" value="RZN62870.1"/>
    <property type="molecule type" value="Genomic_DNA"/>
</dbReference>
<keyword evidence="9" id="KW-1185">Reference proteome</keyword>
<dbReference type="Pfam" id="PF02653">
    <property type="entry name" value="BPD_transp_2"/>
    <property type="match status" value="1"/>
</dbReference>
<dbReference type="GO" id="GO:0015658">
    <property type="term" value="F:branched-chain amino acid transmembrane transporter activity"/>
    <property type="evidence" value="ECO:0007669"/>
    <property type="project" value="InterPro"/>
</dbReference>
<evidence type="ECO:0000256" key="3">
    <source>
        <dbReference type="ARBA" id="ARBA00022692"/>
    </source>
</evidence>
<dbReference type="RefSeq" id="WP_125671136.1">
    <property type="nucleotide sequence ID" value="NZ_RCOS01000073.1"/>
</dbReference>
<feature type="transmembrane region" description="Helical" evidence="6">
    <location>
        <begin position="298"/>
        <end position="322"/>
    </location>
</feature>
<reference evidence="8 10" key="2">
    <citation type="journal article" date="2019" name="Nat. Microbiol.">
        <title>Wide diversity of methane and short-chain alkane metabolisms in uncultured archaea.</title>
        <authorList>
            <person name="Borrel G."/>
            <person name="Adam P.S."/>
            <person name="McKay L.J."/>
            <person name="Chen L.X."/>
            <person name="Sierra-Garcia I.N."/>
            <person name="Sieber C.M."/>
            <person name="Letourneur Q."/>
            <person name="Ghozlane A."/>
            <person name="Andersen G.L."/>
            <person name="Li W.J."/>
            <person name="Hallam S.J."/>
            <person name="Muyzer G."/>
            <person name="de Oliveira V.M."/>
            <person name="Inskeep W.P."/>
            <person name="Banfield J.F."/>
            <person name="Gribaldo S."/>
        </authorList>
    </citation>
    <scope>NUCLEOTIDE SEQUENCE [LARGE SCALE GENOMIC DNA]</scope>
    <source>
        <strain evidence="8">NM4</strain>
    </source>
</reference>
<dbReference type="Proteomes" id="UP000316217">
    <property type="component" value="Unassembled WGS sequence"/>
</dbReference>
<dbReference type="Proteomes" id="UP000277582">
    <property type="component" value="Unassembled WGS sequence"/>
</dbReference>
<dbReference type="PANTHER" id="PTHR30482:SF1">
    <property type="entry name" value="BRANCHED-CHAIN AMINO ACID TRANSPORT PERMEASE PROTEIN LIVM-RELATED"/>
    <property type="match status" value="1"/>
</dbReference>
<dbReference type="GO" id="GO:0005886">
    <property type="term" value="C:plasma membrane"/>
    <property type="evidence" value="ECO:0007669"/>
    <property type="project" value="UniProtKB-SubCell"/>
</dbReference>
<comment type="subcellular location">
    <subcellularLocation>
        <location evidence="1">Cell membrane</location>
        <topology evidence="1">Multi-pass membrane protein</topology>
    </subcellularLocation>
</comment>
<evidence type="ECO:0000256" key="2">
    <source>
        <dbReference type="ARBA" id="ARBA00022475"/>
    </source>
</evidence>
<feature type="transmembrane region" description="Helical" evidence="6">
    <location>
        <begin position="6"/>
        <end position="26"/>
    </location>
</feature>
<dbReference type="CDD" id="cd06581">
    <property type="entry name" value="TM_PBP1_LivM_like"/>
    <property type="match status" value="1"/>
</dbReference>
<feature type="transmembrane region" description="Helical" evidence="6">
    <location>
        <begin position="223"/>
        <end position="243"/>
    </location>
</feature>
<feature type="transmembrane region" description="Helical" evidence="6">
    <location>
        <begin position="263"/>
        <end position="286"/>
    </location>
</feature>
<keyword evidence="4 6" id="KW-1133">Transmembrane helix</keyword>
<dbReference type="OrthoDB" id="15394at2157"/>
<proteinExistence type="predicted"/>
<keyword evidence="5 6" id="KW-0472">Membrane</keyword>
<dbReference type="AlphaFoldDB" id="A0A429GNR3"/>
<dbReference type="InterPro" id="IPR001851">
    <property type="entry name" value="ABC_transp_permease"/>
</dbReference>
<accession>A0A429GNR3</accession>
<evidence type="ECO:0000313" key="8">
    <source>
        <dbReference type="EMBL" id="RZN62870.1"/>
    </source>
</evidence>
<evidence type="ECO:0000256" key="6">
    <source>
        <dbReference type="SAM" id="Phobius"/>
    </source>
</evidence>
<evidence type="ECO:0000256" key="5">
    <source>
        <dbReference type="ARBA" id="ARBA00023136"/>
    </source>
</evidence>
<feature type="transmembrane region" description="Helical" evidence="6">
    <location>
        <begin position="167"/>
        <end position="192"/>
    </location>
</feature>
<evidence type="ECO:0000313" key="10">
    <source>
        <dbReference type="Proteomes" id="UP000316217"/>
    </source>
</evidence>
<dbReference type="EMBL" id="RCOS01000073">
    <property type="protein sequence ID" value="RSN75546.1"/>
    <property type="molecule type" value="Genomic_DNA"/>
</dbReference>
<evidence type="ECO:0000313" key="7">
    <source>
        <dbReference type="EMBL" id="RSN75546.1"/>
    </source>
</evidence>
<reference evidence="7 9" key="1">
    <citation type="submission" date="2018-10" db="EMBL/GenBank/DDBJ databases">
        <title>Co-occurring genomic capacity for anaerobic methane metabolism and dissimilatory sulfite reduction discovered in the Korarchaeota.</title>
        <authorList>
            <person name="Mckay L.J."/>
            <person name="Dlakic M."/>
            <person name="Fields M.W."/>
            <person name="Delmont T.O."/>
            <person name="Eren A.M."/>
            <person name="Jay Z.J."/>
            <person name="Klingelsmith K.B."/>
            <person name="Rusch D.B."/>
            <person name="Inskeep W.P."/>
        </authorList>
    </citation>
    <scope>NUCLEOTIDE SEQUENCE [LARGE SCALE GENOMIC DNA]</scope>
    <source>
        <strain evidence="7 9">MDKW</strain>
    </source>
</reference>
<feature type="transmembrane region" description="Helical" evidence="6">
    <location>
        <begin position="128"/>
        <end position="147"/>
    </location>
</feature>
<feature type="transmembrane region" description="Helical" evidence="6">
    <location>
        <begin position="93"/>
        <end position="116"/>
    </location>
</feature>
<evidence type="ECO:0000256" key="1">
    <source>
        <dbReference type="ARBA" id="ARBA00004651"/>
    </source>
</evidence>
<evidence type="ECO:0000256" key="4">
    <source>
        <dbReference type="ARBA" id="ARBA00022989"/>
    </source>
</evidence>
<protein>
    <submittedName>
        <fullName evidence="7">Branched-chain amino acid ABC transporter permease</fullName>
    </submittedName>
</protein>
<sequence length="353" mass="39226">MEELILTFLTDLISLLAIYFILNLSLNLELGYVGIPNFGLVLAVTGGAYVVGWLPIRLLMHIYAIDSSLSSDILKNNVIIVTQINHYLQRDPLIGILTFILTLLVAMCMGGALGILAAYPAIRLRSDYLAITLLALGEILSIIGRNYEPLVGGVIGIMVPDPWSWLGSIRFLLLPIILLGIAALTALFLEILSRSPVYRTFKAVRDNEIAAASLGKDIVKVRISALVLGSMMSGLAGALYAFYSCYVGPGVYGRMEWTFLPWLMVVFGGLGNNKGVLLGTSVFIAFRKLIIFYKEAFAFLPFDVVWMEYLLLSLLLLIIVILRPQGLIKEKPRYTLPRDKLVRISQKFHRKRD</sequence>
<gene>
    <name evidence="7" type="ORF">D6D85_06100</name>
    <name evidence="8" type="ORF">EF810_01810</name>
</gene>
<comment type="caution">
    <text evidence="7">The sequence shown here is derived from an EMBL/GenBank/DDBJ whole genome shotgun (WGS) entry which is preliminary data.</text>
</comment>
<feature type="transmembrane region" description="Helical" evidence="6">
    <location>
        <begin position="38"/>
        <end position="56"/>
    </location>
</feature>
<organism evidence="7 9">
    <name type="scientific">Candidatus Methanodesulfokora washburnensis</name>
    <dbReference type="NCBI Taxonomy" id="2478471"/>
    <lineage>
        <taxon>Archaea</taxon>
        <taxon>Thermoproteota</taxon>
        <taxon>Candidatus Korarchaeia</taxon>
        <taxon>Candidatus Korarchaeia incertae sedis</taxon>
        <taxon>Candidatus Methanodesulfokora</taxon>
    </lineage>
</organism>